<dbReference type="Proteomes" id="UP000256864">
    <property type="component" value="Unassembled WGS sequence"/>
</dbReference>
<keyword evidence="5" id="KW-0963">Cytoplasm</keyword>
<dbReference type="EMBL" id="QREL01000003">
    <property type="protein sequence ID" value="REE25188.1"/>
    <property type="molecule type" value="Genomic_DNA"/>
</dbReference>
<dbReference type="PIRSF" id="PIRSF005378">
    <property type="entry name" value="RNA3'_term_phos_cycl_euk"/>
    <property type="match status" value="1"/>
</dbReference>
<sequence>MIVIDGSEGEGGGAVVRVSTALAAVTSRSVRVYNIRARRPRSGLSHQHLTAVRAVARISNGTLRGDELGSMELEFSPGRVTGGTFNFDVKTAGSTGLVLQAIMVAAAASEGEIDVTVSGGTDVLWAPTCDYLREVTIPVLEMMGYSARIEIIRRGYYPEGGGRVHAIIEPSELRPITLEESEIHAVRGISHSRNLPVHVAERQAESAMKILRGAGLDVDIMVEDASGPVGRGSGITLWAEGNTRLGAVSLGKPGKRAEKVGSEAARELLGFIESGSPLDRYMGDQIIPYMALTGDSRVRTCELTLHAETNILLSEKITGRRFRVEGERGGPATIEAL</sequence>
<reference evidence="9 10" key="1">
    <citation type="submission" date="2018-07" db="EMBL/GenBank/DDBJ databases">
        <title>Genomic Encyclopedia of Type Strains, Phase IV (KMG-IV): sequencing the most valuable type-strain genomes for metagenomic binning, comparative biology and taxonomic classification.</title>
        <authorList>
            <person name="Goeker M."/>
        </authorList>
    </citation>
    <scope>NUCLEOTIDE SEQUENCE [LARGE SCALE GENOMIC DNA]</scope>
    <source>
        <strain evidence="9 10">DSM 7466</strain>
    </source>
</reference>
<dbReference type="InterPro" id="IPR037136">
    <property type="entry name" value="RNA3'_phos_cyclase_dom_sf"/>
</dbReference>
<dbReference type="InterPro" id="IPR020719">
    <property type="entry name" value="RNA3'_term_phos_cycl-like_CS"/>
</dbReference>
<dbReference type="Pfam" id="PF01137">
    <property type="entry name" value="RTC"/>
    <property type="match status" value="1"/>
</dbReference>
<evidence type="ECO:0000256" key="6">
    <source>
        <dbReference type="NCBIfam" id="TIGR03399"/>
    </source>
</evidence>
<evidence type="ECO:0000313" key="10">
    <source>
        <dbReference type="Proteomes" id="UP000256864"/>
    </source>
</evidence>
<dbReference type="EC" id="6.5.1.4" evidence="5 6"/>
<dbReference type="InterPro" id="IPR023797">
    <property type="entry name" value="RNA3'_phos_cyclase_dom"/>
</dbReference>
<evidence type="ECO:0000256" key="4">
    <source>
        <dbReference type="ARBA" id="ARBA00022741"/>
    </source>
</evidence>
<dbReference type="RefSeq" id="WP_115892751.1">
    <property type="nucleotide sequence ID" value="NZ_QREL01000003.1"/>
</dbReference>
<name>A0A371NAI9_9EURY</name>
<dbReference type="Gene3D" id="3.65.10.20">
    <property type="entry name" value="RNA 3'-terminal phosphate cyclase domain"/>
    <property type="match status" value="1"/>
</dbReference>
<dbReference type="AlphaFoldDB" id="A0A371NAI9"/>
<proteinExistence type="inferred from homology"/>
<feature type="binding site" evidence="5">
    <location>
        <position position="100"/>
    </location>
    <ligand>
        <name>ATP</name>
        <dbReference type="ChEBI" id="CHEBI:30616"/>
    </ligand>
</feature>
<dbReference type="SUPFAM" id="SSF55205">
    <property type="entry name" value="EPT/RTPC-like"/>
    <property type="match status" value="2"/>
</dbReference>
<feature type="active site" description="Tele-AMP-histidine intermediate" evidence="5">
    <location>
        <position position="306"/>
    </location>
</feature>
<keyword evidence="3 5" id="KW-0436">Ligase</keyword>
<comment type="catalytic activity">
    <reaction evidence="5">
        <text>a 3'-end 3'-phospho-ribonucleotide-RNA + ATP = a 3'-end 2',3'-cyclophospho-ribonucleotide-RNA + AMP + diphosphate</text>
        <dbReference type="Rhea" id="RHEA:23976"/>
        <dbReference type="Rhea" id="RHEA-COMP:10463"/>
        <dbReference type="Rhea" id="RHEA-COMP:10464"/>
        <dbReference type="ChEBI" id="CHEBI:30616"/>
        <dbReference type="ChEBI" id="CHEBI:33019"/>
        <dbReference type="ChEBI" id="CHEBI:83062"/>
        <dbReference type="ChEBI" id="CHEBI:83064"/>
        <dbReference type="ChEBI" id="CHEBI:456215"/>
        <dbReference type="EC" id="6.5.1.4"/>
    </reaction>
</comment>
<dbReference type="InterPro" id="IPR036553">
    <property type="entry name" value="RPTC_insert"/>
</dbReference>
<dbReference type="PANTHER" id="PTHR11096:SF0">
    <property type="entry name" value="RNA 3'-TERMINAL PHOSPHATE CYCLASE"/>
    <property type="match status" value="1"/>
</dbReference>
<evidence type="ECO:0000259" key="8">
    <source>
        <dbReference type="Pfam" id="PF05189"/>
    </source>
</evidence>
<dbReference type="GeneID" id="82298339"/>
<feature type="domain" description="RNA 3'-terminal phosphate cyclase" evidence="7">
    <location>
        <begin position="9"/>
        <end position="324"/>
    </location>
</feature>
<dbReference type="InterPro" id="IPR000228">
    <property type="entry name" value="RNA3'_term_phos_cyc"/>
</dbReference>
<dbReference type="GO" id="GO:0003963">
    <property type="term" value="F:RNA-3'-phosphate cyclase activity"/>
    <property type="evidence" value="ECO:0007669"/>
    <property type="project" value="UniProtKB-UniRule"/>
</dbReference>
<accession>A0A371NAI9</accession>
<keyword evidence="5" id="KW-0067">ATP-binding</keyword>
<evidence type="ECO:0000259" key="7">
    <source>
        <dbReference type="Pfam" id="PF01137"/>
    </source>
</evidence>
<feature type="binding site" evidence="5">
    <location>
        <begin position="281"/>
        <end position="285"/>
    </location>
    <ligand>
        <name>ATP</name>
        <dbReference type="ChEBI" id="CHEBI:30616"/>
    </ligand>
</feature>
<dbReference type="Gene3D" id="3.30.360.20">
    <property type="entry name" value="RNA 3'-terminal phosphate cyclase, insert domain"/>
    <property type="match status" value="1"/>
</dbReference>
<comment type="subcellular location">
    <subcellularLocation>
        <location evidence="5">Cytoplasm</location>
    </subcellularLocation>
</comment>
<dbReference type="GO" id="GO:0006396">
    <property type="term" value="P:RNA processing"/>
    <property type="evidence" value="ECO:0007669"/>
    <property type="project" value="UniProtKB-UniRule"/>
</dbReference>
<evidence type="ECO:0000256" key="1">
    <source>
        <dbReference type="ARBA" id="ARBA00009206"/>
    </source>
</evidence>
<evidence type="ECO:0000256" key="3">
    <source>
        <dbReference type="ARBA" id="ARBA00022598"/>
    </source>
</evidence>
<dbReference type="GO" id="GO:0005737">
    <property type="term" value="C:cytoplasm"/>
    <property type="evidence" value="ECO:0007669"/>
    <property type="project" value="UniProtKB-SubCell"/>
</dbReference>
<protein>
    <recommendedName>
        <fullName evidence="2 5">RNA 3'-terminal phosphate cyclase</fullName>
        <shortName evidence="5">RNA cyclase</shortName>
        <shortName evidence="5">RNA-3'-phosphate cyclase</shortName>
        <ecNumber evidence="5 6">6.5.1.4</ecNumber>
    </recommendedName>
</protein>
<keyword evidence="4 5" id="KW-0547">Nucleotide-binding</keyword>
<dbReference type="Pfam" id="PF05189">
    <property type="entry name" value="RTC_insert"/>
    <property type="match status" value="1"/>
</dbReference>
<comment type="caution">
    <text evidence="9">The sequence shown here is derived from an EMBL/GenBank/DDBJ whole genome shotgun (WGS) entry which is preliminary data.</text>
</comment>
<evidence type="ECO:0000313" key="9">
    <source>
        <dbReference type="EMBL" id="REE25188.1"/>
    </source>
</evidence>
<dbReference type="InterPro" id="IPR017770">
    <property type="entry name" value="RNA3'_term_phos_cyc_type_1"/>
</dbReference>
<gene>
    <name evidence="5" type="primary">rtcA</name>
    <name evidence="9" type="ORF">C7452_1537</name>
</gene>
<feature type="domain" description="RNA 3'-terminal phosphate cyclase insert" evidence="8">
    <location>
        <begin position="179"/>
        <end position="273"/>
    </location>
</feature>
<evidence type="ECO:0000256" key="5">
    <source>
        <dbReference type="HAMAP-Rule" id="MF_00200"/>
    </source>
</evidence>
<dbReference type="InterPro" id="IPR013792">
    <property type="entry name" value="RNA3'P_cycl/enolpyr_Trfase_a/b"/>
</dbReference>
<evidence type="ECO:0000256" key="2">
    <source>
        <dbReference type="ARBA" id="ARBA00021428"/>
    </source>
</evidence>
<dbReference type="NCBIfam" id="TIGR03399">
    <property type="entry name" value="RNA_3prim_cycl"/>
    <property type="match status" value="1"/>
</dbReference>
<dbReference type="GO" id="GO:0005524">
    <property type="term" value="F:ATP binding"/>
    <property type="evidence" value="ECO:0007669"/>
    <property type="project" value="UniProtKB-KW"/>
</dbReference>
<dbReference type="CDD" id="cd00874">
    <property type="entry name" value="RNA_Cyclase_Class_II"/>
    <property type="match status" value="1"/>
</dbReference>
<keyword evidence="10" id="KW-1185">Reference proteome</keyword>
<dbReference type="HAMAP" id="MF_00200">
    <property type="entry name" value="RTC"/>
    <property type="match status" value="1"/>
</dbReference>
<comment type="similarity">
    <text evidence="1 5">Belongs to the RNA 3'-terminal cyclase family. Type 1 subfamily.</text>
</comment>
<comment type="function">
    <text evidence="5">Catalyzes the conversion of 3'-phosphate to a 2',3'-cyclic phosphodiester at the end of RNA. The mechanism of action of the enzyme occurs in 3 steps: (A) adenylation of the enzyme by ATP; (B) transfer of adenylate to an RNA-N3'P to produce RNA-N3'PP5'A; (C) and attack of the adjacent 2'-hydroxyl on the 3'-phosphorus in the diester linkage to produce the cyclic end product. The biological role of this enzyme is unknown but it is likely to function in some aspects of cellular RNA processing.</text>
</comment>
<organism evidence="9 10">
    <name type="scientific">Methanothermobacter defluvii</name>
    <dbReference type="NCBI Taxonomy" id="49339"/>
    <lineage>
        <taxon>Archaea</taxon>
        <taxon>Methanobacteriati</taxon>
        <taxon>Methanobacteriota</taxon>
        <taxon>Methanomada group</taxon>
        <taxon>Methanobacteria</taxon>
        <taxon>Methanobacteriales</taxon>
        <taxon>Methanobacteriaceae</taxon>
        <taxon>Methanothermobacter</taxon>
    </lineage>
</organism>
<dbReference type="InterPro" id="IPR013791">
    <property type="entry name" value="RNA3'-term_phos_cycl_insert"/>
</dbReference>
<dbReference type="FunFam" id="3.30.360.20:FF:000002">
    <property type="entry name" value="RNA terminal phosphate cyclase-like 1"/>
    <property type="match status" value="1"/>
</dbReference>
<dbReference type="PANTHER" id="PTHR11096">
    <property type="entry name" value="RNA 3' TERMINAL PHOSPHATE CYCLASE"/>
    <property type="match status" value="1"/>
</dbReference>
<dbReference type="PROSITE" id="PS01287">
    <property type="entry name" value="RTC"/>
    <property type="match status" value="1"/>
</dbReference>